<keyword evidence="8" id="KW-0808">Transferase</keyword>
<organism evidence="9">
    <name type="scientific">Leptosphaeria maculans (strain JN3 / isolate v23.1.3 / race Av1-4-5-6-7-8)</name>
    <name type="common">Blackleg fungus</name>
    <name type="synonym">Phoma lingam</name>
    <dbReference type="NCBI Taxonomy" id="985895"/>
    <lineage>
        <taxon>Eukaryota</taxon>
        <taxon>Fungi</taxon>
        <taxon>Dikarya</taxon>
        <taxon>Ascomycota</taxon>
        <taxon>Pezizomycotina</taxon>
        <taxon>Dothideomycetes</taxon>
        <taxon>Pleosporomycetidae</taxon>
        <taxon>Pleosporales</taxon>
        <taxon>Pleosporineae</taxon>
        <taxon>Leptosphaeriaceae</taxon>
        <taxon>Plenodomus</taxon>
        <taxon>Plenodomus lingam/Leptosphaeria maculans species complex</taxon>
    </lineage>
</organism>
<name>E5A3F5_LEPMJ</name>
<dbReference type="OMA" id="KALCIYY"/>
<dbReference type="STRING" id="985895.E5A3F5"/>
<keyword evidence="9" id="KW-1185">Reference proteome</keyword>
<dbReference type="InterPro" id="IPR029063">
    <property type="entry name" value="SAM-dependent_MTases_sf"/>
</dbReference>
<dbReference type="InParanoid" id="E5A3F5"/>
<evidence type="ECO:0000256" key="4">
    <source>
        <dbReference type="ARBA" id="ARBA00048740"/>
    </source>
</evidence>
<evidence type="ECO:0000256" key="5">
    <source>
        <dbReference type="ARBA" id="ARBA00048763"/>
    </source>
</evidence>
<dbReference type="SUPFAM" id="SSF53335">
    <property type="entry name" value="S-adenosyl-L-methionine-dependent methyltransferases"/>
    <property type="match status" value="1"/>
</dbReference>
<evidence type="ECO:0000256" key="6">
    <source>
        <dbReference type="ARBA" id="ARBA00049075"/>
    </source>
</evidence>
<proteinExistence type="inferred from homology"/>
<protein>
    <recommendedName>
        <fullName evidence="1">Trimethylguanosine synthase</fullName>
    </recommendedName>
    <alternativeName>
        <fullName evidence="7">Cap-specific guanine-N(2) methyltransferase</fullName>
    </alternativeName>
</protein>
<evidence type="ECO:0000313" key="9">
    <source>
        <dbReference type="Proteomes" id="UP000002668"/>
    </source>
</evidence>
<gene>
    <name evidence="8" type="ORF">LEMA_P095770.1</name>
</gene>
<evidence type="ECO:0000256" key="2">
    <source>
        <dbReference type="ARBA" id="ARBA00025783"/>
    </source>
</evidence>
<comment type="similarity">
    <text evidence="2">Belongs to the methyltransferase superfamily. Trimethylguanosine synthase family.</text>
</comment>
<evidence type="ECO:0000256" key="7">
    <source>
        <dbReference type="ARBA" id="ARBA00049790"/>
    </source>
</evidence>
<dbReference type="eggNOG" id="KOG2730">
    <property type="taxonomic scope" value="Eukaryota"/>
</dbReference>
<dbReference type="OrthoDB" id="194443at2759"/>
<comment type="catalytic activity">
    <reaction evidence="3">
        <text>a 5'-end (N(2),N(7)-dimethyl 5'-triphosphoguanosine)-ribonucleoside in snoRNA + S-adenosyl-L-methionine = a 5'-end (N(2),N(2),N(7)-trimethyl 5'-triphosphoguanosine)-ribonucleoside in snoRNA + S-adenosyl-L-homocysteine + H(+)</text>
        <dbReference type="Rhea" id="RHEA:78507"/>
        <dbReference type="Rhea" id="RHEA-COMP:19088"/>
        <dbReference type="Rhea" id="RHEA-COMP:19090"/>
        <dbReference type="ChEBI" id="CHEBI:15378"/>
        <dbReference type="ChEBI" id="CHEBI:57856"/>
        <dbReference type="ChEBI" id="CHEBI:59789"/>
        <dbReference type="ChEBI" id="CHEBI:167623"/>
        <dbReference type="ChEBI" id="CHEBI:172880"/>
    </reaction>
    <physiologicalReaction direction="left-to-right" evidence="3">
        <dbReference type="Rhea" id="RHEA:78508"/>
    </physiologicalReaction>
</comment>
<dbReference type="CDD" id="cd02440">
    <property type="entry name" value="AdoMet_MTases"/>
    <property type="match status" value="1"/>
</dbReference>
<dbReference type="Gene3D" id="3.40.50.150">
    <property type="entry name" value="Vaccinia Virus protein VP39"/>
    <property type="match status" value="1"/>
</dbReference>
<dbReference type="HOGENOM" id="CLU_029658_0_1_1"/>
<comment type="catalytic activity">
    <reaction evidence="6">
        <text>a 5'-end (N(7)-methyl 5'-triphosphoguanosine)-ribonucleoside in snRNA + S-adenosyl-L-methionine = a 5'-end (N(2),N(7)-dimethyl 5'-triphosphoguanosine)-ribonucleoside in snRNA + S-adenosyl-L-homocysteine + H(+)</text>
        <dbReference type="Rhea" id="RHEA:78471"/>
        <dbReference type="Rhea" id="RHEA-COMP:19085"/>
        <dbReference type="Rhea" id="RHEA-COMP:19087"/>
        <dbReference type="ChEBI" id="CHEBI:15378"/>
        <dbReference type="ChEBI" id="CHEBI:57856"/>
        <dbReference type="ChEBI" id="CHEBI:59789"/>
        <dbReference type="ChEBI" id="CHEBI:156461"/>
        <dbReference type="ChEBI" id="CHEBI:172880"/>
    </reaction>
    <physiologicalReaction direction="left-to-right" evidence="6">
        <dbReference type="Rhea" id="RHEA:78472"/>
    </physiologicalReaction>
</comment>
<keyword evidence="8" id="KW-0489">Methyltransferase</keyword>
<dbReference type="Pfam" id="PF09445">
    <property type="entry name" value="Methyltransf_15"/>
    <property type="match status" value="1"/>
</dbReference>
<evidence type="ECO:0000313" key="8">
    <source>
        <dbReference type="EMBL" id="CBX98168.1"/>
    </source>
</evidence>
<dbReference type="EMBL" id="FP929133">
    <property type="protein sequence ID" value="CBX98168.1"/>
    <property type="molecule type" value="Genomic_DNA"/>
</dbReference>
<reference evidence="9" key="1">
    <citation type="journal article" date="2011" name="Nat. Commun.">
        <title>Effector diversification within compartments of the Leptosphaeria maculans genome affected by Repeat-Induced Point mutations.</title>
        <authorList>
            <person name="Rouxel T."/>
            <person name="Grandaubert J."/>
            <person name="Hane J.K."/>
            <person name="Hoede C."/>
            <person name="van de Wouw A.P."/>
            <person name="Couloux A."/>
            <person name="Dominguez V."/>
            <person name="Anthouard V."/>
            <person name="Bally P."/>
            <person name="Bourras S."/>
            <person name="Cozijnsen A.J."/>
            <person name="Ciuffetti L.M."/>
            <person name="Degrave A."/>
            <person name="Dilmaghani A."/>
            <person name="Duret L."/>
            <person name="Fudal I."/>
            <person name="Goodwin S.B."/>
            <person name="Gout L."/>
            <person name="Glaser N."/>
            <person name="Linglin J."/>
            <person name="Kema G.H.J."/>
            <person name="Lapalu N."/>
            <person name="Lawrence C.B."/>
            <person name="May K."/>
            <person name="Meyer M."/>
            <person name="Ollivier B."/>
            <person name="Poulain J."/>
            <person name="Schoch C.L."/>
            <person name="Simon A."/>
            <person name="Spatafora J.W."/>
            <person name="Stachowiak A."/>
            <person name="Turgeon B.G."/>
            <person name="Tyler B.M."/>
            <person name="Vincent D."/>
            <person name="Weissenbach J."/>
            <person name="Amselem J."/>
            <person name="Quesneville H."/>
            <person name="Oliver R.P."/>
            <person name="Wincker P."/>
            <person name="Balesdent M.-H."/>
            <person name="Howlett B.J."/>
        </authorList>
    </citation>
    <scope>NUCLEOTIDE SEQUENCE [LARGE SCALE GENOMIC DNA]</scope>
    <source>
        <strain evidence="9">JN3 / isolate v23.1.3 / race Av1-4-5-6-7-8</strain>
    </source>
</reference>
<dbReference type="Proteomes" id="UP000002668">
    <property type="component" value="Genome"/>
</dbReference>
<accession>E5A3F5</accession>
<dbReference type="FunFam" id="3.40.50.150:FF:000270">
    <property type="entry name" value="RNA methylase family protein"/>
    <property type="match status" value="1"/>
</dbReference>
<comment type="catalytic activity">
    <reaction evidence="5">
        <text>a 5'-end (N(2),N(7)-dimethyl 5'-triphosphoguanosine)-ribonucleoside in snRNA + S-adenosyl-L-methionine = a 5'-end (N(2),N(2),N(7)-trimethyl 5'-triphosphoguanosine)-ribonucleoside in snRNA + S-adenosyl-L-homocysteine + H(+)</text>
        <dbReference type="Rhea" id="RHEA:78479"/>
        <dbReference type="Rhea" id="RHEA-COMP:19087"/>
        <dbReference type="Rhea" id="RHEA-COMP:19089"/>
        <dbReference type="ChEBI" id="CHEBI:15378"/>
        <dbReference type="ChEBI" id="CHEBI:57856"/>
        <dbReference type="ChEBI" id="CHEBI:59789"/>
        <dbReference type="ChEBI" id="CHEBI:167623"/>
        <dbReference type="ChEBI" id="CHEBI:172880"/>
    </reaction>
    <physiologicalReaction direction="left-to-right" evidence="5">
        <dbReference type="Rhea" id="RHEA:78480"/>
    </physiologicalReaction>
</comment>
<sequence length="263" mass="29721">MENGPDENGIHQWSHGDQFPEHLKKYWFQRFKIWSKYDKGIWMTEDAWFGVTPEPIANKIAAHISESAPKTSNTIIDAFAGVGGNAIALARSGRWDRVFGIEKDAKTLKCAKHNAEIYGVGGKIFWLEGDCFEVMRRFKGTEGLVVFASPPWGGALFFYFPSSLLRTHYTSPNIFNLDTMKPYNLATLHRTFTSYTRELVLYLPRNSDLNQLARYSDAGTKLEVAHYAIMGASKALCVYFGGFEFEEEEGEKEGEGEGEEGEE</sequence>
<dbReference type="InterPro" id="IPR019012">
    <property type="entry name" value="RNA_cap_Gua-N2-MeTrfase"/>
</dbReference>
<dbReference type="PANTHER" id="PTHR14741:SF32">
    <property type="entry name" value="TRIMETHYLGUANOSINE SYNTHASE"/>
    <property type="match status" value="1"/>
</dbReference>
<comment type="catalytic activity">
    <reaction evidence="4">
        <text>a 5'-end (N(7)-methyl 5'-triphosphoguanosine)-ribonucleoside in snoRNA + S-adenosyl-L-methionine = a 5'-end (N(2),N(7)-dimethyl 5'-triphosphoguanosine)-ribonucleoside in snoRNA + S-adenosyl-L-homocysteine + H(+)</text>
        <dbReference type="Rhea" id="RHEA:78475"/>
        <dbReference type="Rhea" id="RHEA-COMP:19086"/>
        <dbReference type="Rhea" id="RHEA-COMP:19088"/>
        <dbReference type="ChEBI" id="CHEBI:15378"/>
        <dbReference type="ChEBI" id="CHEBI:57856"/>
        <dbReference type="ChEBI" id="CHEBI:59789"/>
        <dbReference type="ChEBI" id="CHEBI:156461"/>
        <dbReference type="ChEBI" id="CHEBI:172880"/>
    </reaction>
    <physiologicalReaction direction="left-to-right" evidence="4">
        <dbReference type="Rhea" id="RHEA:78476"/>
    </physiologicalReaction>
</comment>
<dbReference type="VEuPathDB" id="FungiDB:LEMA_P095770.1"/>
<dbReference type="GO" id="GO:0015030">
    <property type="term" value="C:Cajal body"/>
    <property type="evidence" value="ECO:0007669"/>
    <property type="project" value="EnsemblFungi"/>
</dbReference>
<dbReference type="GO" id="GO:0071164">
    <property type="term" value="F:RNA cap trimethylguanosine synthase activity"/>
    <property type="evidence" value="ECO:0007669"/>
    <property type="project" value="EnsemblFungi"/>
</dbReference>
<evidence type="ECO:0000256" key="1">
    <source>
        <dbReference type="ARBA" id="ARBA00018517"/>
    </source>
</evidence>
<dbReference type="AlphaFoldDB" id="E5A3F5"/>
<dbReference type="PANTHER" id="PTHR14741">
    <property type="entry name" value="S-ADENOSYLMETHIONINE-DEPENDENT METHYLTRANSFERASE RELATED"/>
    <property type="match status" value="1"/>
</dbReference>
<evidence type="ECO:0000256" key="3">
    <source>
        <dbReference type="ARBA" id="ARBA00047418"/>
    </source>
</evidence>
<dbReference type="FunCoup" id="E5A3F5">
    <property type="interactions" value="104"/>
</dbReference>